<proteinExistence type="predicted"/>
<name>A0A3M8QSS1_9PROT</name>
<keyword evidence="6" id="KW-0282">Flagellum</keyword>
<evidence type="ECO:0000259" key="4">
    <source>
        <dbReference type="Pfam" id="PF07238"/>
    </source>
</evidence>
<keyword evidence="2" id="KW-0547">Nucleotide-binding</keyword>
<dbReference type="InterPro" id="IPR009926">
    <property type="entry name" value="T3SS_YcgR_PilZN"/>
</dbReference>
<feature type="domain" description="PilZ" evidence="4">
    <location>
        <begin position="159"/>
        <end position="270"/>
    </location>
</feature>
<dbReference type="GO" id="GO:0035438">
    <property type="term" value="F:cyclic-di-GMP binding"/>
    <property type="evidence" value="ECO:0007669"/>
    <property type="project" value="InterPro"/>
</dbReference>
<dbReference type="Pfam" id="PF07317">
    <property type="entry name" value="PilZN"/>
    <property type="match status" value="1"/>
</dbReference>
<dbReference type="Pfam" id="PF07238">
    <property type="entry name" value="PilZ"/>
    <property type="match status" value="1"/>
</dbReference>
<keyword evidence="1" id="KW-0973">c-di-GMP</keyword>
<protein>
    <submittedName>
        <fullName evidence="6">Flagellar brake protein</fullName>
    </submittedName>
</protein>
<evidence type="ECO:0000313" key="6">
    <source>
        <dbReference type="EMBL" id="RNF59227.1"/>
    </source>
</evidence>
<keyword evidence="3" id="KW-0975">Bacterial flagellum</keyword>
<reference evidence="6" key="1">
    <citation type="submission" date="2018-10" db="EMBL/GenBank/DDBJ databases">
        <title>Acidithiobacillus sulfuriphilus sp. nov.: an extremely acidophilic sulfur-oxidizing chemolithotroph isolated from a neutral pH environment.</title>
        <authorList>
            <person name="Falagan C."/>
            <person name="Moya-Beltran A."/>
            <person name="Quatrini R."/>
            <person name="Johnson D.B."/>
        </authorList>
    </citation>
    <scope>NUCLEOTIDE SEQUENCE [LARGE SCALE GENOMIC DNA]</scope>
    <source>
        <strain evidence="6">CJ-2</strain>
    </source>
</reference>
<gene>
    <name evidence="6" type="ORF">EC580_12000</name>
</gene>
<organism evidence="6">
    <name type="scientific">Acidithiobacillus sulfuriphilus</name>
    <dbReference type="NCBI Taxonomy" id="1867749"/>
    <lineage>
        <taxon>Bacteria</taxon>
        <taxon>Pseudomonadati</taxon>
        <taxon>Pseudomonadota</taxon>
        <taxon>Acidithiobacillia</taxon>
        <taxon>Acidithiobacillales</taxon>
        <taxon>Acidithiobacillaceae</taxon>
        <taxon>Acidithiobacillus</taxon>
    </lineage>
</organism>
<comment type="caution">
    <text evidence="6">The sequence shown here is derived from an EMBL/GenBank/DDBJ whole genome shotgun (WGS) entry which is preliminary data.</text>
</comment>
<evidence type="ECO:0000256" key="3">
    <source>
        <dbReference type="ARBA" id="ARBA00023143"/>
    </source>
</evidence>
<dbReference type="Gene3D" id="2.30.110.10">
    <property type="entry name" value="Electron Transport, Fmn-binding Protein, Chain A"/>
    <property type="match status" value="1"/>
</dbReference>
<feature type="domain" description="Type III secretion system flagellar brake protein YcgR PilZN" evidence="5">
    <location>
        <begin position="51"/>
        <end position="156"/>
    </location>
</feature>
<evidence type="ECO:0000256" key="1">
    <source>
        <dbReference type="ARBA" id="ARBA00022636"/>
    </source>
</evidence>
<evidence type="ECO:0000256" key="2">
    <source>
        <dbReference type="ARBA" id="ARBA00022741"/>
    </source>
</evidence>
<sequence length="287" mass="31783">MACGGPLAYQSVLGEYVTERFALPSHYSPSKGVAVSESFLEIADTLFSDRFRVSSALQGERLLATLHDERSFCTLILKKGGRTFTSIVLEVARHKGYLLMDAPHPDFSRGQPVRGEPLLVFGRANHLATGFASTFLEYMHTQDEEGIRLAYPGQVYQLQRRQFFRVPPAPGDPDLVELRRNGAEAVPGRLQNISGGGLSVLVRPPADYPFQAGERIAQVTFTLRGGHTFGVAAELRSVGPVELLHHEHVCALGLQFAGITPMMSEQVLRYAQWRDREMLSATRRGFL</sequence>
<dbReference type="Gene3D" id="2.40.10.220">
    <property type="entry name" value="predicted glycosyltransferase like domains"/>
    <property type="match status" value="1"/>
</dbReference>
<dbReference type="InterPro" id="IPR012349">
    <property type="entry name" value="Split_barrel_FMN-bd"/>
</dbReference>
<evidence type="ECO:0000259" key="5">
    <source>
        <dbReference type="Pfam" id="PF07317"/>
    </source>
</evidence>
<dbReference type="InterPro" id="IPR009875">
    <property type="entry name" value="PilZ_domain"/>
</dbReference>
<accession>A0A3M8QSS1</accession>
<dbReference type="AlphaFoldDB" id="A0A3M8QSS1"/>
<keyword evidence="6" id="KW-0969">Cilium</keyword>
<keyword evidence="6" id="KW-0966">Cell projection</keyword>
<dbReference type="EMBL" id="RIZI01000188">
    <property type="protein sequence ID" value="RNF59227.1"/>
    <property type="molecule type" value="Genomic_DNA"/>
</dbReference>